<dbReference type="RefSeq" id="WP_059152715.1">
    <property type="nucleotide sequence ID" value="NZ_KQ130456.1"/>
</dbReference>
<keyword evidence="4" id="KW-1005">Bacterial flagellum biogenesis</keyword>
<dbReference type="OrthoDB" id="7619725at2"/>
<dbReference type="InterPro" id="IPR039246">
    <property type="entry name" value="Flagellar_FlgA"/>
</dbReference>
<dbReference type="PANTHER" id="PTHR36307">
    <property type="entry name" value="FLAGELLA BASAL BODY P-RING FORMATION PROTEIN FLGA"/>
    <property type="match status" value="1"/>
</dbReference>
<keyword evidence="3 4" id="KW-0574">Periplasm</keyword>
<accession>A0A0J7XLR1</accession>
<comment type="function">
    <text evidence="4">Involved in the assembly process of the P-ring formation. It may associate with FlgF on the rod constituting a structure essential for the P-ring assembly or may act as a modulator protein for the P-ring assembly.</text>
</comment>
<organism evidence="6 7">
    <name type="scientific">Novosphingobium barchaimii LL02</name>
    <dbReference type="NCBI Taxonomy" id="1114963"/>
    <lineage>
        <taxon>Bacteria</taxon>
        <taxon>Pseudomonadati</taxon>
        <taxon>Pseudomonadota</taxon>
        <taxon>Alphaproteobacteria</taxon>
        <taxon>Sphingomonadales</taxon>
        <taxon>Sphingomonadaceae</taxon>
        <taxon>Novosphingobium</taxon>
    </lineage>
</organism>
<keyword evidence="7" id="KW-1185">Reference proteome</keyword>
<dbReference type="InterPro" id="IPR013974">
    <property type="entry name" value="SAF"/>
</dbReference>
<comment type="caution">
    <text evidence="6">The sequence shown here is derived from an EMBL/GenBank/DDBJ whole genome shotgun (WGS) entry which is preliminary data.</text>
</comment>
<comment type="subcellular location">
    <subcellularLocation>
        <location evidence="1 4">Periplasm</location>
    </subcellularLocation>
</comment>
<dbReference type="PATRIC" id="fig|1114963.3.peg.3675"/>
<dbReference type="NCBIfam" id="TIGR03170">
    <property type="entry name" value="flgA_cterm"/>
    <property type="match status" value="1"/>
</dbReference>
<evidence type="ECO:0000313" key="6">
    <source>
        <dbReference type="EMBL" id="KMS52637.1"/>
    </source>
</evidence>
<dbReference type="PANTHER" id="PTHR36307:SF1">
    <property type="entry name" value="FLAGELLA BASAL BODY P-RING FORMATION PROTEIN FLGA"/>
    <property type="match status" value="1"/>
</dbReference>
<dbReference type="GO" id="GO:0044780">
    <property type="term" value="P:bacterial-type flagellum assembly"/>
    <property type="evidence" value="ECO:0007669"/>
    <property type="project" value="InterPro"/>
</dbReference>
<dbReference type="Gene3D" id="2.30.30.760">
    <property type="match status" value="1"/>
</dbReference>
<gene>
    <name evidence="6" type="ORF">V474_24110</name>
</gene>
<keyword evidence="2" id="KW-0732">Signal</keyword>
<feature type="domain" description="SAF" evidence="5">
    <location>
        <begin position="20"/>
        <end position="80"/>
    </location>
</feature>
<name>A0A0J7XLR1_9SPHN</name>
<dbReference type="Pfam" id="PF13144">
    <property type="entry name" value="ChapFlgA"/>
    <property type="match status" value="1"/>
</dbReference>
<keyword evidence="6" id="KW-0282">Flagellum</keyword>
<sequence>MLAALLLAVAAATTPAPGTEFAPVLARAVERGEVLAKADFETARVLPAVARNALSPAEAAGQETTRRLNAGAPVRASDLTSARVVRRGETVTISLVSGGLRITAPGRALSDAGRGDLVRVMSLATNRTLEGVALAAGEVRVQAP</sequence>
<protein>
    <recommendedName>
        <fullName evidence="4">Flagella basal body P-ring formation protein FlgA</fullName>
    </recommendedName>
</protein>
<dbReference type="InterPro" id="IPR017585">
    <property type="entry name" value="SAF_FlgA"/>
</dbReference>
<comment type="similarity">
    <text evidence="4">Belongs to the FlgA family.</text>
</comment>
<evidence type="ECO:0000313" key="7">
    <source>
        <dbReference type="Proteomes" id="UP000052268"/>
    </source>
</evidence>
<evidence type="ECO:0000256" key="4">
    <source>
        <dbReference type="RuleBase" id="RU362063"/>
    </source>
</evidence>
<keyword evidence="6" id="KW-0969">Cilium</keyword>
<dbReference type="GO" id="GO:0042597">
    <property type="term" value="C:periplasmic space"/>
    <property type="evidence" value="ECO:0007669"/>
    <property type="project" value="UniProtKB-SubCell"/>
</dbReference>
<proteinExistence type="inferred from homology"/>
<dbReference type="SMART" id="SM00858">
    <property type="entry name" value="SAF"/>
    <property type="match status" value="1"/>
</dbReference>
<evidence type="ECO:0000256" key="1">
    <source>
        <dbReference type="ARBA" id="ARBA00004418"/>
    </source>
</evidence>
<evidence type="ECO:0000256" key="3">
    <source>
        <dbReference type="ARBA" id="ARBA00022764"/>
    </source>
</evidence>
<dbReference type="AlphaFoldDB" id="A0A0J7XLR1"/>
<dbReference type="CDD" id="cd11614">
    <property type="entry name" value="SAF_CpaB_FlgA_like"/>
    <property type="match status" value="1"/>
</dbReference>
<keyword evidence="6" id="KW-0966">Cell projection</keyword>
<evidence type="ECO:0000259" key="5">
    <source>
        <dbReference type="SMART" id="SM00858"/>
    </source>
</evidence>
<dbReference type="EMBL" id="JACU01000008">
    <property type="protein sequence ID" value="KMS52637.1"/>
    <property type="molecule type" value="Genomic_DNA"/>
</dbReference>
<dbReference type="Proteomes" id="UP000052268">
    <property type="component" value="Unassembled WGS sequence"/>
</dbReference>
<evidence type="ECO:0000256" key="2">
    <source>
        <dbReference type="ARBA" id="ARBA00022729"/>
    </source>
</evidence>
<reference evidence="6 7" key="1">
    <citation type="journal article" date="2015" name="G3 (Bethesda)">
        <title>Insights into Ongoing Evolution of the Hexachlorocyclohexane Catabolic Pathway from Comparative Genomics of Ten Sphingomonadaceae Strains.</title>
        <authorList>
            <person name="Pearce S.L."/>
            <person name="Oakeshott J.G."/>
            <person name="Pandey G."/>
        </authorList>
    </citation>
    <scope>NUCLEOTIDE SEQUENCE [LARGE SCALE GENOMIC DNA]</scope>
    <source>
        <strain evidence="6 7">LL02</strain>
    </source>
</reference>